<organism evidence="1 2">
    <name type="scientific">Liquidambar formosana</name>
    <name type="common">Formosan gum</name>
    <dbReference type="NCBI Taxonomy" id="63359"/>
    <lineage>
        <taxon>Eukaryota</taxon>
        <taxon>Viridiplantae</taxon>
        <taxon>Streptophyta</taxon>
        <taxon>Embryophyta</taxon>
        <taxon>Tracheophyta</taxon>
        <taxon>Spermatophyta</taxon>
        <taxon>Magnoliopsida</taxon>
        <taxon>eudicotyledons</taxon>
        <taxon>Gunneridae</taxon>
        <taxon>Pentapetalae</taxon>
        <taxon>Saxifragales</taxon>
        <taxon>Altingiaceae</taxon>
        <taxon>Liquidambar</taxon>
    </lineage>
</organism>
<evidence type="ECO:0000313" key="2">
    <source>
        <dbReference type="Proteomes" id="UP001415857"/>
    </source>
</evidence>
<gene>
    <name evidence="1" type="ORF">L1049_026081</name>
</gene>
<accession>A0AAP0NEA1</accession>
<name>A0AAP0NEA1_LIQFO</name>
<keyword evidence="2" id="KW-1185">Reference proteome</keyword>
<dbReference type="AlphaFoldDB" id="A0AAP0NEA1"/>
<sequence>MKTRYITTLTEKRYKSPPTDGFSSLDLLADRRGAPTFNLHVRPCERDSQSRRDMTERLRWTVVAVAVAVAVCRSETRGLGWGSRTASEIWMRFIRAFALIKRYRFKI</sequence>
<evidence type="ECO:0000313" key="1">
    <source>
        <dbReference type="EMBL" id="KAK9270501.1"/>
    </source>
</evidence>
<dbReference type="Proteomes" id="UP001415857">
    <property type="component" value="Unassembled WGS sequence"/>
</dbReference>
<proteinExistence type="predicted"/>
<comment type="caution">
    <text evidence="1">The sequence shown here is derived from an EMBL/GenBank/DDBJ whole genome shotgun (WGS) entry which is preliminary data.</text>
</comment>
<protein>
    <submittedName>
        <fullName evidence="1">Uncharacterized protein</fullName>
    </submittedName>
</protein>
<dbReference type="EMBL" id="JBBPBK010000014">
    <property type="protein sequence ID" value="KAK9270501.1"/>
    <property type="molecule type" value="Genomic_DNA"/>
</dbReference>
<reference evidence="1 2" key="1">
    <citation type="journal article" date="2024" name="Plant J.">
        <title>Genome sequences and population genomics reveal climatic adaptation and genomic divergence between two closely related sweetgum species.</title>
        <authorList>
            <person name="Xu W.Q."/>
            <person name="Ren C.Q."/>
            <person name="Zhang X.Y."/>
            <person name="Comes H.P."/>
            <person name="Liu X.H."/>
            <person name="Li Y.G."/>
            <person name="Kettle C.J."/>
            <person name="Jalonen R."/>
            <person name="Gaisberger H."/>
            <person name="Ma Y.Z."/>
            <person name="Qiu Y.X."/>
        </authorList>
    </citation>
    <scope>NUCLEOTIDE SEQUENCE [LARGE SCALE GENOMIC DNA]</scope>
    <source>
        <strain evidence="1">Hangzhou</strain>
    </source>
</reference>